<name>A0ABQ9EIA6_TEGGR</name>
<dbReference type="InterPro" id="IPR024041">
    <property type="entry name" value="NH4_transpt_AmtB-like_dom"/>
</dbReference>
<dbReference type="Proteomes" id="UP001217089">
    <property type="component" value="Unassembled WGS sequence"/>
</dbReference>
<accession>A0ABQ9EIA6</accession>
<keyword evidence="3" id="KW-1133">Transmembrane helix</keyword>
<protein>
    <recommendedName>
        <fullName evidence="5">Ammonium transporter AmtB-like domain-containing protein</fullName>
    </recommendedName>
</protein>
<dbReference type="InterPro" id="IPR029020">
    <property type="entry name" value="Ammonium/urea_transptr"/>
</dbReference>
<proteinExistence type="predicted"/>
<evidence type="ECO:0000313" key="7">
    <source>
        <dbReference type="Proteomes" id="UP001217089"/>
    </source>
</evidence>
<dbReference type="SUPFAM" id="SSF111352">
    <property type="entry name" value="Ammonium transporter"/>
    <property type="match status" value="1"/>
</dbReference>
<keyword evidence="2" id="KW-0812">Transmembrane</keyword>
<evidence type="ECO:0000256" key="3">
    <source>
        <dbReference type="ARBA" id="ARBA00022989"/>
    </source>
</evidence>
<gene>
    <name evidence="6" type="ORF">KUTeg_018569</name>
</gene>
<dbReference type="PANTHER" id="PTHR11730">
    <property type="entry name" value="AMMONIUM TRANSPORTER"/>
    <property type="match status" value="1"/>
</dbReference>
<sequence>MLESGLASVKNEANIMVKNVVDVIFGGLTYWMFGYGLSFGNVKPYSNPFCGWGRFFVTASQNDLGWVYAQFFFQAACATTATTIVQWQKELN</sequence>
<evidence type="ECO:0000256" key="2">
    <source>
        <dbReference type="ARBA" id="ARBA00022692"/>
    </source>
</evidence>
<dbReference type="EMBL" id="JARBDR010000903">
    <property type="protein sequence ID" value="KAJ8304986.1"/>
    <property type="molecule type" value="Genomic_DNA"/>
</dbReference>
<organism evidence="6 7">
    <name type="scientific">Tegillarca granosa</name>
    <name type="common">Malaysian cockle</name>
    <name type="synonym">Anadara granosa</name>
    <dbReference type="NCBI Taxonomy" id="220873"/>
    <lineage>
        <taxon>Eukaryota</taxon>
        <taxon>Metazoa</taxon>
        <taxon>Spiralia</taxon>
        <taxon>Lophotrochozoa</taxon>
        <taxon>Mollusca</taxon>
        <taxon>Bivalvia</taxon>
        <taxon>Autobranchia</taxon>
        <taxon>Pteriomorphia</taxon>
        <taxon>Arcoida</taxon>
        <taxon>Arcoidea</taxon>
        <taxon>Arcidae</taxon>
        <taxon>Tegillarca</taxon>
    </lineage>
</organism>
<evidence type="ECO:0000259" key="5">
    <source>
        <dbReference type="Pfam" id="PF00909"/>
    </source>
</evidence>
<dbReference type="PANTHER" id="PTHR11730:SF58">
    <property type="entry name" value="AMMONIUM TRANSPORTER"/>
    <property type="match status" value="1"/>
</dbReference>
<feature type="domain" description="Ammonium transporter AmtB-like" evidence="5">
    <location>
        <begin position="1"/>
        <end position="86"/>
    </location>
</feature>
<keyword evidence="4" id="KW-0472">Membrane</keyword>
<comment type="subcellular location">
    <subcellularLocation>
        <location evidence="1">Membrane</location>
        <topology evidence="1">Multi-pass membrane protein</topology>
    </subcellularLocation>
</comment>
<evidence type="ECO:0000256" key="1">
    <source>
        <dbReference type="ARBA" id="ARBA00004141"/>
    </source>
</evidence>
<comment type="caution">
    <text evidence="6">The sequence shown here is derived from an EMBL/GenBank/DDBJ whole genome shotgun (WGS) entry which is preliminary data.</text>
</comment>
<evidence type="ECO:0000313" key="6">
    <source>
        <dbReference type="EMBL" id="KAJ8304986.1"/>
    </source>
</evidence>
<dbReference type="Pfam" id="PF00909">
    <property type="entry name" value="Ammonium_transp"/>
    <property type="match status" value="1"/>
</dbReference>
<dbReference type="Gene3D" id="1.10.3430.10">
    <property type="entry name" value="Ammonium transporter AmtB like domains"/>
    <property type="match status" value="1"/>
</dbReference>
<reference evidence="6 7" key="1">
    <citation type="submission" date="2022-12" db="EMBL/GenBank/DDBJ databases">
        <title>Chromosome-level genome of Tegillarca granosa.</title>
        <authorList>
            <person name="Kim J."/>
        </authorList>
    </citation>
    <scope>NUCLEOTIDE SEQUENCE [LARGE SCALE GENOMIC DNA]</scope>
    <source>
        <strain evidence="6">Teg-2019</strain>
        <tissue evidence="6">Adductor muscle</tissue>
    </source>
</reference>
<evidence type="ECO:0000256" key="4">
    <source>
        <dbReference type="ARBA" id="ARBA00023136"/>
    </source>
</evidence>
<keyword evidence="7" id="KW-1185">Reference proteome</keyword>